<dbReference type="Pfam" id="PF07728">
    <property type="entry name" value="AAA_5"/>
    <property type="match status" value="1"/>
</dbReference>
<dbReference type="InterPro" id="IPR011704">
    <property type="entry name" value="ATPase_dyneun-rel_AAA"/>
</dbReference>
<dbReference type="SUPFAM" id="SSF52540">
    <property type="entry name" value="P-loop containing nucleoside triphosphate hydrolases"/>
    <property type="match status" value="1"/>
</dbReference>
<sequence>MTIPKLETQDVIKALEYIDEEGIPSSNRSTMYDLVTDDGKRYPPKYVVAVANHFANGTDISTESFNSIEAKSCLEGLGFTVETELQEKYEQQKYELTLTAESVESTDERFTMDDLTLGDNYKPLDAYFKKANGDIIKRAYSKGERRNSNQTMPRIACQVFEKQLVALSVEAKESFPVCRYKSDSELICGIYPSVDDFKKHRNTLEYLTYGYDNGHQFVIYCWNIFSTIIFVQECLKRFGEPGDQFILTYREKDEKETAAVETEAAVQEELVQQFKGYRNPFSPMLIESKNLIFRGAPGTGKSYLAKEIAADIISNGYFDDYTLLTDEQKKQVEFVQFHPSYDYSDFVEGLRPKVNDDGTMGFELQDGIFKKFVARARKNYEDSQKSRETVEEEVTVQESMTEFFSSVEFGVDTFKTINGNEFTITGVDDGHINISIPGNASVNRLALNLDEVRKMLESGQKFEKIKDITSFFGKTFATQGYSYDFAIYKAIKAKKSTVSKAKAKQEELKKYIFIIDEINRGEISKIFGELFFAIDPGYRGKAGEISTQYSNLHSDPDEKFYIPENVYIIGTMNDIDRSVDSFDFAMRRRFRFVELRADKRLEMLALLENEELEAEAIRRMTALNKAIAEVEDLNENYQIGASYFLKLKTLDFDQLWTDYLQPLLQEYIQGMYDEEGIMNRFAKAYGYQKPIRGDENEAAQDQG</sequence>
<dbReference type="PANTHER" id="PTHR37291:SF1">
    <property type="entry name" value="TYPE IV METHYL-DIRECTED RESTRICTION ENZYME ECOKMCRB SUBUNIT"/>
    <property type="match status" value="1"/>
</dbReference>
<dbReference type="EMBL" id="CP098248">
    <property type="protein sequence ID" value="WAV96605.1"/>
    <property type="molecule type" value="Genomic_DNA"/>
</dbReference>
<name>A0ABY7JJJ1_9BURK</name>
<dbReference type="Proteomes" id="UP001164794">
    <property type="component" value="Chromosome"/>
</dbReference>
<dbReference type="InterPro" id="IPR052934">
    <property type="entry name" value="Methyl-DNA_Rec/Restrict_Enz"/>
</dbReference>
<dbReference type="SMART" id="SM00382">
    <property type="entry name" value="AAA"/>
    <property type="match status" value="1"/>
</dbReference>
<dbReference type="InterPro" id="IPR058807">
    <property type="entry name" value="ScoMcrA_N"/>
</dbReference>
<dbReference type="Pfam" id="PF26345">
    <property type="entry name" value="ScoMcrA_N"/>
    <property type="match status" value="1"/>
</dbReference>
<dbReference type="Gene3D" id="3.40.50.300">
    <property type="entry name" value="P-loop containing nucleotide triphosphate hydrolases"/>
    <property type="match status" value="2"/>
</dbReference>
<keyword evidence="3" id="KW-1185">Reference proteome</keyword>
<reference evidence="2" key="1">
    <citation type="journal article" date="2022" name="Front. Microbiol.">
        <title>New perspectives on an old grouping: The genomic and phenotypic variability of Oxalobacter formigenes and the implications for calcium oxalate stone prevention.</title>
        <authorList>
            <person name="Chmiel J.A."/>
            <person name="Carr C."/>
            <person name="Stuivenberg G.A."/>
            <person name="Venema R."/>
            <person name="Chanyi R.M."/>
            <person name="Al K.F."/>
            <person name="Giguere D."/>
            <person name="Say H."/>
            <person name="Akouris P.P."/>
            <person name="Dominguez Romero S.A."/>
            <person name="Kwong A."/>
            <person name="Tai V."/>
            <person name="Koval S.F."/>
            <person name="Razvi H."/>
            <person name="Bjazevic J."/>
            <person name="Burton J.P."/>
        </authorList>
    </citation>
    <scope>NUCLEOTIDE SEQUENCE</scope>
    <source>
        <strain evidence="2">HOxNP-1</strain>
    </source>
</reference>
<evidence type="ECO:0000259" key="1">
    <source>
        <dbReference type="SMART" id="SM00382"/>
    </source>
</evidence>
<gene>
    <name evidence="2" type="ORF">NB645_07165</name>
</gene>
<proteinExistence type="predicted"/>
<evidence type="ECO:0000313" key="2">
    <source>
        <dbReference type="EMBL" id="WAV96605.1"/>
    </source>
</evidence>
<organism evidence="2 3">
    <name type="scientific">Oxalobacter aliiformigenes</name>
    <dbReference type="NCBI Taxonomy" id="2946593"/>
    <lineage>
        <taxon>Bacteria</taxon>
        <taxon>Pseudomonadati</taxon>
        <taxon>Pseudomonadota</taxon>
        <taxon>Betaproteobacteria</taxon>
        <taxon>Burkholderiales</taxon>
        <taxon>Oxalobacteraceae</taxon>
        <taxon>Oxalobacter</taxon>
    </lineage>
</organism>
<feature type="domain" description="AAA+ ATPase" evidence="1">
    <location>
        <begin position="287"/>
        <end position="600"/>
    </location>
</feature>
<dbReference type="PANTHER" id="PTHR37291">
    <property type="entry name" value="5-METHYLCYTOSINE-SPECIFIC RESTRICTION ENZYME B"/>
    <property type="match status" value="1"/>
</dbReference>
<protein>
    <submittedName>
        <fullName evidence="2">AAA family ATPase</fullName>
    </submittedName>
</protein>
<dbReference type="InterPro" id="IPR027417">
    <property type="entry name" value="P-loop_NTPase"/>
</dbReference>
<evidence type="ECO:0000313" key="3">
    <source>
        <dbReference type="Proteomes" id="UP001164794"/>
    </source>
</evidence>
<dbReference type="RefSeq" id="WP_269264082.1">
    <property type="nucleotide sequence ID" value="NZ_CP098248.1"/>
</dbReference>
<dbReference type="InterPro" id="IPR003593">
    <property type="entry name" value="AAA+_ATPase"/>
</dbReference>
<accession>A0ABY7JJJ1</accession>